<keyword evidence="7" id="KW-0503">Monooxygenase</keyword>
<dbReference type="PROSITE" id="PS00086">
    <property type="entry name" value="CYTOCHROME_P450"/>
    <property type="match status" value="1"/>
</dbReference>
<evidence type="ECO:0008006" key="11">
    <source>
        <dbReference type="Google" id="ProtNLM"/>
    </source>
</evidence>
<dbReference type="Gene3D" id="1.10.630.10">
    <property type="entry name" value="Cytochrome P450"/>
    <property type="match status" value="1"/>
</dbReference>
<name>A0A370TSW3_9HELO</name>
<dbReference type="GO" id="GO:0020037">
    <property type="term" value="F:heme binding"/>
    <property type="evidence" value="ECO:0007669"/>
    <property type="project" value="InterPro"/>
</dbReference>
<dbReference type="InterPro" id="IPR050121">
    <property type="entry name" value="Cytochrome_P450_monoxygenase"/>
</dbReference>
<evidence type="ECO:0000313" key="9">
    <source>
        <dbReference type="EMBL" id="RDL38625.1"/>
    </source>
</evidence>
<evidence type="ECO:0000256" key="6">
    <source>
        <dbReference type="PIRSR" id="PIRSR602403-1"/>
    </source>
</evidence>
<comment type="cofactor">
    <cofactor evidence="1 6">
        <name>heme</name>
        <dbReference type="ChEBI" id="CHEBI:30413"/>
    </cofactor>
</comment>
<dbReference type="InterPro" id="IPR001128">
    <property type="entry name" value="Cyt_P450"/>
</dbReference>
<gene>
    <name evidence="9" type="ORF">BP5553_02965</name>
</gene>
<dbReference type="EMBL" id="NPIC01000002">
    <property type="protein sequence ID" value="RDL38625.1"/>
    <property type="molecule type" value="Genomic_DNA"/>
</dbReference>
<dbReference type="GO" id="GO:0016705">
    <property type="term" value="F:oxidoreductase activity, acting on paired donors, with incorporation or reduction of molecular oxygen"/>
    <property type="evidence" value="ECO:0007669"/>
    <property type="project" value="InterPro"/>
</dbReference>
<evidence type="ECO:0000313" key="10">
    <source>
        <dbReference type="Proteomes" id="UP000254866"/>
    </source>
</evidence>
<accession>A0A370TSW3</accession>
<dbReference type="PANTHER" id="PTHR24305:SF235">
    <property type="entry name" value="CYTOCHROME P450 MONOOXYGENASE APDB-RELATED"/>
    <property type="match status" value="1"/>
</dbReference>
<keyword evidence="10" id="KW-1185">Reference proteome</keyword>
<dbReference type="GO" id="GO:0044550">
    <property type="term" value="P:secondary metabolite biosynthetic process"/>
    <property type="evidence" value="ECO:0007669"/>
    <property type="project" value="UniProtKB-ARBA"/>
</dbReference>
<feature type="region of interest" description="Disordered" evidence="8">
    <location>
        <begin position="358"/>
        <end position="384"/>
    </location>
</feature>
<dbReference type="InterPro" id="IPR017972">
    <property type="entry name" value="Cyt_P450_CS"/>
</dbReference>
<dbReference type="STRING" id="2656787.A0A370TSW3"/>
<dbReference type="GO" id="GO:0004497">
    <property type="term" value="F:monooxygenase activity"/>
    <property type="evidence" value="ECO:0007669"/>
    <property type="project" value="UniProtKB-KW"/>
</dbReference>
<comment type="similarity">
    <text evidence="2 7">Belongs to the cytochrome P450 family.</text>
</comment>
<feature type="binding site" description="axial binding residue" evidence="6">
    <location>
        <position position="334"/>
    </location>
    <ligand>
        <name>heme</name>
        <dbReference type="ChEBI" id="CHEBI:30413"/>
    </ligand>
    <ligandPart>
        <name>Fe</name>
        <dbReference type="ChEBI" id="CHEBI:18248"/>
    </ligandPart>
</feature>
<evidence type="ECO:0000256" key="3">
    <source>
        <dbReference type="ARBA" id="ARBA00022723"/>
    </source>
</evidence>
<dbReference type="AlphaFoldDB" id="A0A370TSW3"/>
<dbReference type="Proteomes" id="UP000254866">
    <property type="component" value="Unassembled WGS sequence"/>
</dbReference>
<dbReference type="OrthoDB" id="184880at2759"/>
<keyword evidence="4 7" id="KW-0560">Oxidoreductase</keyword>
<feature type="compositionally biased region" description="Basic residues" evidence="8">
    <location>
        <begin position="366"/>
        <end position="384"/>
    </location>
</feature>
<dbReference type="PANTHER" id="PTHR24305">
    <property type="entry name" value="CYTOCHROME P450"/>
    <property type="match status" value="1"/>
</dbReference>
<dbReference type="GO" id="GO:0005506">
    <property type="term" value="F:iron ion binding"/>
    <property type="evidence" value="ECO:0007669"/>
    <property type="project" value="InterPro"/>
</dbReference>
<dbReference type="RefSeq" id="XP_031871281.1">
    <property type="nucleotide sequence ID" value="XM_032011588.1"/>
</dbReference>
<dbReference type="PRINTS" id="PR00465">
    <property type="entry name" value="EP450IV"/>
</dbReference>
<proteinExistence type="inferred from homology"/>
<dbReference type="InterPro" id="IPR036396">
    <property type="entry name" value="Cyt_P450_sf"/>
</dbReference>
<keyword evidence="3 6" id="KW-0479">Metal-binding</keyword>
<evidence type="ECO:0000256" key="1">
    <source>
        <dbReference type="ARBA" id="ARBA00001971"/>
    </source>
</evidence>
<protein>
    <recommendedName>
        <fullName evidence="11">Cytochrome P450</fullName>
    </recommendedName>
</protein>
<comment type="caution">
    <text evidence="9">The sequence shown here is derived from an EMBL/GenBank/DDBJ whole genome shotgun (WGS) entry which is preliminary data.</text>
</comment>
<keyword evidence="5 6" id="KW-0408">Iron</keyword>
<sequence length="384" mass="44187">MRDQDEHGRHRRVVANAYALTTLRNYEPYIDELLETLFQVLDKNCKSGETIDIARWTYYFSFDVIGYLSFGSPIGFLKEGKDVHHLIKMQMFIISYLRHLLTIPWLRYLLASSPLLDIFSKRKPTTRNGFLAFIEERVQHRLQNPLPDAEARPDILAHFVAQKEKHPDIMTDKNIMNSAVLNLGAGALTTSKVLEMVFRYLVDNLPAQEHIFQEMQENGCTFPITWTETQTLPYLEAVMREAIRLHVSLGSNLMREVPASGLELPSGHRLPPKTSVGIRPFALASREDCFGKDPLTFNPDRWLQKPTETGEEHMERRRMMDRSDLTFGKGSRSCIGKNIALLETYKAVASLVGRYQFSPAESSEPKKRRQLFVKVKKREPCKKS</sequence>
<dbReference type="GeneID" id="43595814"/>
<keyword evidence="6 7" id="KW-0349">Heme</keyword>
<dbReference type="Pfam" id="PF00067">
    <property type="entry name" value="p450"/>
    <property type="match status" value="1"/>
</dbReference>
<dbReference type="InterPro" id="IPR002403">
    <property type="entry name" value="Cyt_P450_E_grp-IV"/>
</dbReference>
<evidence type="ECO:0000256" key="7">
    <source>
        <dbReference type="RuleBase" id="RU000461"/>
    </source>
</evidence>
<organism evidence="9 10">
    <name type="scientific">Venustampulla echinocandica</name>
    <dbReference type="NCBI Taxonomy" id="2656787"/>
    <lineage>
        <taxon>Eukaryota</taxon>
        <taxon>Fungi</taxon>
        <taxon>Dikarya</taxon>
        <taxon>Ascomycota</taxon>
        <taxon>Pezizomycotina</taxon>
        <taxon>Leotiomycetes</taxon>
        <taxon>Helotiales</taxon>
        <taxon>Pleuroascaceae</taxon>
        <taxon>Venustampulla</taxon>
    </lineage>
</organism>
<dbReference type="PRINTS" id="PR00385">
    <property type="entry name" value="P450"/>
</dbReference>
<evidence type="ECO:0000256" key="2">
    <source>
        <dbReference type="ARBA" id="ARBA00010617"/>
    </source>
</evidence>
<reference evidence="9 10" key="1">
    <citation type="journal article" date="2018" name="IMA Fungus">
        <title>IMA Genome-F 9: Draft genome sequence of Annulohypoxylon stygium, Aspergillus mulundensis, Berkeleyomyces basicola (syn. Thielaviopsis basicola), Ceratocystis smalleyi, two Cercospora beticola strains, Coleophoma cylindrospora, Fusarium fracticaudum, Phialophora cf. hyalina, and Morchella septimelata.</title>
        <authorList>
            <person name="Wingfield B.D."/>
            <person name="Bills G.F."/>
            <person name="Dong Y."/>
            <person name="Huang W."/>
            <person name="Nel W.J."/>
            <person name="Swalarsk-Parry B.S."/>
            <person name="Vaghefi N."/>
            <person name="Wilken P.M."/>
            <person name="An Z."/>
            <person name="de Beer Z.W."/>
            <person name="De Vos L."/>
            <person name="Chen L."/>
            <person name="Duong T.A."/>
            <person name="Gao Y."/>
            <person name="Hammerbacher A."/>
            <person name="Kikkert J.R."/>
            <person name="Li Y."/>
            <person name="Li H."/>
            <person name="Li K."/>
            <person name="Li Q."/>
            <person name="Liu X."/>
            <person name="Ma X."/>
            <person name="Naidoo K."/>
            <person name="Pethybridge S.J."/>
            <person name="Sun J."/>
            <person name="Steenkamp E.T."/>
            <person name="van der Nest M.A."/>
            <person name="van Wyk S."/>
            <person name="Wingfield M.J."/>
            <person name="Xiong C."/>
            <person name="Yue Q."/>
            <person name="Zhang X."/>
        </authorList>
    </citation>
    <scope>NUCLEOTIDE SEQUENCE [LARGE SCALE GENOMIC DNA]</scope>
    <source>
        <strain evidence="9 10">BP 5553</strain>
    </source>
</reference>
<evidence type="ECO:0000256" key="5">
    <source>
        <dbReference type="ARBA" id="ARBA00023004"/>
    </source>
</evidence>
<dbReference type="SUPFAM" id="SSF48264">
    <property type="entry name" value="Cytochrome P450"/>
    <property type="match status" value="1"/>
</dbReference>
<evidence type="ECO:0000256" key="8">
    <source>
        <dbReference type="SAM" id="MobiDB-lite"/>
    </source>
</evidence>
<evidence type="ECO:0000256" key="4">
    <source>
        <dbReference type="ARBA" id="ARBA00023002"/>
    </source>
</evidence>